<name>A0ABS3PXT3_9FLAO</name>
<evidence type="ECO:0008006" key="4">
    <source>
        <dbReference type="Google" id="ProtNLM"/>
    </source>
</evidence>
<organism evidence="2 3">
    <name type="scientific">Capnocytophaga bilenii</name>
    <dbReference type="NCBI Taxonomy" id="2819369"/>
    <lineage>
        <taxon>Bacteria</taxon>
        <taxon>Pseudomonadati</taxon>
        <taxon>Bacteroidota</taxon>
        <taxon>Flavobacteriia</taxon>
        <taxon>Flavobacteriales</taxon>
        <taxon>Flavobacteriaceae</taxon>
        <taxon>Capnocytophaga</taxon>
    </lineage>
</organism>
<protein>
    <recommendedName>
        <fullName evidence="4">DUF4468 domain-containing protein</fullName>
    </recommendedName>
</protein>
<keyword evidence="3" id="KW-1185">Reference proteome</keyword>
<proteinExistence type="predicted"/>
<reference evidence="2 3" key="1">
    <citation type="submission" date="2021-03" db="EMBL/GenBank/DDBJ databases">
        <title>Isolation and description of Capnocytophaga bilenii sp. nov., a novel Capnocytophaga species, isolated from a gingivitis subject.</title>
        <authorList>
            <person name="Antezack A."/>
            <person name="Monnet-Corti V."/>
            <person name="La Scola B."/>
        </authorList>
    </citation>
    <scope>NUCLEOTIDE SEQUENCE [LARGE SCALE GENOMIC DNA]</scope>
    <source>
        <strain evidence="2 3">Marseille-Q4570</strain>
    </source>
</reference>
<dbReference type="EMBL" id="JAGDYP010000003">
    <property type="protein sequence ID" value="MBO1883937.1"/>
    <property type="molecule type" value="Genomic_DNA"/>
</dbReference>
<evidence type="ECO:0000256" key="1">
    <source>
        <dbReference type="SAM" id="SignalP"/>
    </source>
</evidence>
<gene>
    <name evidence="2" type="ORF">J4N46_05795</name>
</gene>
<dbReference type="Proteomes" id="UP000681610">
    <property type="component" value="Unassembled WGS sequence"/>
</dbReference>
<feature type="chain" id="PRO_5046267215" description="DUF4468 domain-containing protein" evidence="1">
    <location>
        <begin position="20"/>
        <end position="135"/>
    </location>
</feature>
<accession>A0ABS3PXT3</accession>
<comment type="caution">
    <text evidence="2">The sequence shown here is derived from an EMBL/GenBank/DDBJ whole genome shotgun (WGS) entry which is preliminary data.</text>
</comment>
<keyword evidence="1" id="KW-0732">Signal</keyword>
<feature type="signal peptide" evidence="1">
    <location>
        <begin position="1"/>
        <end position="19"/>
    </location>
</feature>
<evidence type="ECO:0000313" key="2">
    <source>
        <dbReference type="EMBL" id="MBO1883937.1"/>
    </source>
</evidence>
<dbReference type="RefSeq" id="WP_208058506.1">
    <property type="nucleotide sequence ID" value="NZ_JAGDYP010000003.1"/>
</dbReference>
<evidence type="ECO:0000313" key="3">
    <source>
        <dbReference type="Proteomes" id="UP000681610"/>
    </source>
</evidence>
<sequence length="135" mass="15963">MRKKLFFCLLSFSTLSVFSQERLDLINKHFTGAINKIVVGDSISSMQSMKIRFLKDKAIIEEERLSVAKKPRLIYKVEVAWRINKRNNQVIFSAANNNYSYQDYNFYFRDQFLRGVYNKEDDKIVVLDINFAETN</sequence>